<comment type="subcellular location">
    <subcellularLocation>
        <location evidence="1">Nucleus</location>
        <location evidence="1">Nucleolus</location>
    </subcellularLocation>
</comment>
<dbReference type="AlphaFoldDB" id="E0VWL3"/>
<proteinExistence type="inferred from homology"/>
<keyword evidence="2" id="KW-0175">Coiled coil</keyword>
<evidence type="ECO:0000313" key="5">
    <source>
        <dbReference type="EMBL" id="EEB17769.1"/>
    </source>
</evidence>
<dbReference type="STRING" id="121224.E0VWL3"/>
<dbReference type="EMBL" id="DS235822">
    <property type="protein sequence ID" value="EEB17769.1"/>
    <property type="molecule type" value="Genomic_DNA"/>
</dbReference>
<dbReference type="HOGENOM" id="CLU_009161_0_0_1"/>
<feature type="domain" description="SDA1 N-terminal" evidence="4">
    <location>
        <begin position="61"/>
        <end position="358"/>
    </location>
</feature>
<dbReference type="PANTHER" id="PTHR12730">
    <property type="entry name" value="HSDA/SDA1-RELATED"/>
    <property type="match status" value="1"/>
</dbReference>
<evidence type="ECO:0000256" key="2">
    <source>
        <dbReference type="SAM" id="Coils"/>
    </source>
</evidence>
<evidence type="ECO:0000256" key="1">
    <source>
        <dbReference type="RuleBase" id="RU365057"/>
    </source>
</evidence>
<evidence type="ECO:0000259" key="4">
    <source>
        <dbReference type="Pfam" id="PF08158"/>
    </source>
</evidence>
<dbReference type="GO" id="GO:0000055">
    <property type="term" value="P:ribosomal large subunit export from nucleus"/>
    <property type="evidence" value="ECO:0007669"/>
    <property type="project" value="UniProtKB-UniRule"/>
</dbReference>
<name>E0VWL3_PEDHC</name>
<keyword evidence="1" id="KW-0813">Transport</keyword>
<protein>
    <recommendedName>
        <fullName evidence="1">Protein SDA1</fullName>
    </recommendedName>
</protein>
<gene>
    <name evidence="6" type="primary">8231460</name>
    <name evidence="5" type="ORF">Phum_PHUM488590</name>
</gene>
<organism>
    <name type="scientific">Pediculus humanus subsp. corporis</name>
    <name type="common">Body louse</name>
    <dbReference type="NCBI Taxonomy" id="121224"/>
    <lineage>
        <taxon>Eukaryota</taxon>
        <taxon>Metazoa</taxon>
        <taxon>Ecdysozoa</taxon>
        <taxon>Arthropoda</taxon>
        <taxon>Hexapoda</taxon>
        <taxon>Insecta</taxon>
        <taxon>Pterygota</taxon>
        <taxon>Neoptera</taxon>
        <taxon>Paraneoptera</taxon>
        <taxon>Psocodea</taxon>
        <taxon>Troctomorpha</taxon>
        <taxon>Phthiraptera</taxon>
        <taxon>Anoplura</taxon>
        <taxon>Pediculidae</taxon>
        <taxon>Pediculus</taxon>
    </lineage>
</organism>
<dbReference type="PANTHER" id="PTHR12730:SF0">
    <property type="entry name" value="PROTEIN SDA1 HOMOLOG"/>
    <property type="match status" value="1"/>
</dbReference>
<keyword evidence="1" id="KW-0653">Protein transport</keyword>
<evidence type="ECO:0000313" key="6">
    <source>
        <dbReference type="EnsemblMetazoa" id="PHUM488590-PA"/>
    </source>
</evidence>
<dbReference type="OMA" id="DIRTANM"/>
<feature type="compositionally biased region" description="Acidic residues" evidence="3">
    <location>
        <begin position="230"/>
        <end position="240"/>
    </location>
</feature>
<dbReference type="KEGG" id="phu:Phum_PHUM488590"/>
<dbReference type="GO" id="GO:0005730">
    <property type="term" value="C:nucleolus"/>
    <property type="evidence" value="ECO:0007669"/>
    <property type="project" value="UniProtKB-SubCell"/>
</dbReference>
<dbReference type="GeneID" id="8231460"/>
<dbReference type="Proteomes" id="UP000009046">
    <property type="component" value="Unassembled WGS sequence"/>
</dbReference>
<dbReference type="CTD" id="8231460"/>
<keyword evidence="1" id="KW-0539">Nucleus</keyword>
<evidence type="ECO:0000313" key="7">
    <source>
        <dbReference type="Proteomes" id="UP000009046"/>
    </source>
</evidence>
<keyword evidence="7" id="KW-1185">Reference proteome</keyword>
<dbReference type="VEuPathDB" id="VectorBase:PHUM488590"/>
<comment type="function">
    <text evidence="1">Required for 60S pre-ribosomal subunits export to the cytoplasm.</text>
</comment>
<reference evidence="5" key="1">
    <citation type="submission" date="2007-04" db="EMBL/GenBank/DDBJ databases">
        <title>Annotation of Pediculus humanus corporis strain USDA.</title>
        <authorList>
            <person name="Kirkness E."/>
            <person name="Hannick L."/>
            <person name="Hass B."/>
            <person name="Bruggner R."/>
            <person name="Lawson D."/>
            <person name="Bidwell S."/>
            <person name="Joardar V."/>
            <person name="Caler E."/>
            <person name="Walenz B."/>
            <person name="Inman J."/>
            <person name="Schobel S."/>
            <person name="Galinsky K."/>
            <person name="Amedeo P."/>
            <person name="Strausberg R."/>
        </authorList>
    </citation>
    <scope>NUCLEOTIDE SEQUENCE</scope>
    <source>
        <strain evidence="5">USDA</strain>
    </source>
</reference>
<dbReference type="EnsemblMetazoa" id="PHUM488590-RA">
    <property type="protein sequence ID" value="PHUM488590-PA"/>
    <property type="gene ID" value="PHUM488590"/>
</dbReference>
<reference evidence="6" key="3">
    <citation type="submission" date="2021-02" db="UniProtKB">
        <authorList>
            <consortium name="EnsemblMetazoa"/>
        </authorList>
    </citation>
    <scope>IDENTIFICATION</scope>
    <source>
        <strain evidence="6">USDA</strain>
    </source>
</reference>
<comment type="similarity">
    <text evidence="1">Belongs to the SDA1 family.</text>
</comment>
<dbReference type="InterPro" id="IPR027312">
    <property type="entry name" value="Sda1"/>
</dbReference>
<feature type="coiled-coil region" evidence="2">
    <location>
        <begin position="246"/>
        <end position="280"/>
    </location>
</feature>
<accession>E0VWL3</accession>
<dbReference type="EMBL" id="AAZO01005920">
    <property type="status" value="NOT_ANNOTATED_CDS"/>
    <property type="molecule type" value="Genomic_DNA"/>
</dbReference>
<dbReference type="GO" id="GO:0015031">
    <property type="term" value="P:protein transport"/>
    <property type="evidence" value="ECO:0007669"/>
    <property type="project" value="UniProtKB-KW"/>
</dbReference>
<reference evidence="5" key="2">
    <citation type="submission" date="2007-04" db="EMBL/GenBank/DDBJ databases">
        <title>The genome of the human body louse.</title>
        <authorList>
            <consortium name="The Human Body Louse Genome Consortium"/>
            <person name="Kirkness E."/>
            <person name="Walenz B."/>
            <person name="Hass B."/>
            <person name="Bruggner R."/>
            <person name="Strausberg R."/>
        </authorList>
    </citation>
    <scope>NUCLEOTIDE SEQUENCE</scope>
    <source>
        <strain evidence="5">USDA</strain>
    </source>
</reference>
<sequence length="370" mass="43752">MVRRNNQLPHNLPQLRNLIKRDPSSYKEDFQLQYAHFNSMLELFHLQPDRFIKDLDDLVMFVAQVSHCYFQDLTDFPQKIINILESHHMVLHPDMRFAFCRSLIVLRNKNLLEPTDLLSLFFQLLRCQDKALREFLETHIITDIKNINAKHKNVKLNTRLQNFMFNMLKDNNSKAAKMSLGVMIELYKKNVWNDAKTVNVIAIACFSKIVKVMVAALKFFLGSDEKKENDDSDDSDSDDEINPKDVMMANRVNKKTRKRLKNLEKVKKLIKKNKKKKEKAPVFNFSALHLIHDPQGFAEKLFKRLESMNQRFEIKILMLDVISRLIGLHQLMLFNFYPYIQRYLQPHQREVTKMLLISITVLVTKEGMRK</sequence>
<dbReference type="InParanoid" id="E0VWL3"/>
<dbReference type="eggNOG" id="KOG2229">
    <property type="taxonomic scope" value="Eukaryota"/>
</dbReference>
<keyword evidence="1" id="KW-0690">Ribosome biogenesis</keyword>
<evidence type="ECO:0000256" key="3">
    <source>
        <dbReference type="SAM" id="MobiDB-lite"/>
    </source>
</evidence>
<feature type="region of interest" description="Disordered" evidence="3">
    <location>
        <begin position="225"/>
        <end position="244"/>
    </location>
</feature>
<dbReference type="InterPro" id="IPR012977">
    <property type="entry name" value="SDA1_N"/>
</dbReference>
<dbReference type="OrthoDB" id="2196187at2759"/>
<dbReference type="EMBL" id="AAZO01005919">
    <property type="status" value="NOT_ANNOTATED_CDS"/>
    <property type="molecule type" value="Genomic_DNA"/>
</dbReference>
<dbReference type="GO" id="GO:0042273">
    <property type="term" value="P:ribosomal large subunit biogenesis"/>
    <property type="evidence" value="ECO:0007669"/>
    <property type="project" value="UniProtKB-UniRule"/>
</dbReference>
<dbReference type="RefSeq" id="XP_002430507.1">
    <property type="nucleotide sequence ID" value="XM_002430462.1"/>
</dbReference>
<dbReference type="Pfam" id="PF08158">
    <property type="entry name" value="SDA1_HEAT"/>
    <property type="match status" value="1"/>
</dbReference>